<evidence type="ECO:0000256" key="1">
    <source>
        <dbReference type="SAM" id="SignalP"/>
    </source>
</evidence>
<dbReference type="Gene3D" id="2.60.120.560">
    <property type="entry name" value="Exo-inulinase, domain 1"/>
    <property type="match status" value="1"/>
</dbReference>
<keyword evidence="4" id="KW-1185">Reference proteome</keyword>
<dbReference type="EMBL" id="CP036349">
    <property type="protein sequence ID" value="QDV72094.1"/>
    <property type="molecule type" value="Genomic_DNA"/>
</dbReference>
<dbReference type="KEGG" id="bmei:Spa11_02640"/>
<dbReference type="AlphaFoldDB" id="A0A518K2S0"/>
<keyword evidence="1" id="KW-0732">Signal</keyword>
<dbReference type="Pfam" id="PF06439">
    <property type="entry name" value="3keto-disac_hyd"/>
    <property type="match status" value="1"/>
</dbReference>
<protein>
    <recommendedName>
        <fullName evidence="2">3-keto-alpha-glucoside-1,2-lyase/3-keto-2-hydroxy-glucal hydratase domain-containing protein</fullName>
    </recommendedName>
</protein>
<feature type="chain" id="PRO_5021805442" description="3-keto-alpha-glucoside-1,2-lyase/3-keto-2-hydroxy-glucal hydratase domain-containing protein" evidence="1">
    <location>
        <begin position="19"/>
        <end position="193"/>
    </location>
</feature>
<evidence type="ECO:0000313" key="4">
    <source>
        <dbReference type="Proteomes" id="UP000316426"/>
    </source>
</evidence>
<feature type="signal peptide" evidence="1">
    <location>
        <begin position="1"/>
        <end position="18"/>
    </location>
</feature>
<name>A0A518K2S0_9BACT</name>
<organism evidence="3 4">
    <name type="scientific">Botrimarina mediterranea</name>
    <dbReference type="NCBI Taxonomy" id="2528022"/>
    <lineage>
        <taxon>Bacteria</taxon>
        <taxon>Pseudomonadati</taxon>
        <taxon>Planctomycetota</taxon>
        <taxon>Planctomycetia</taxon>
        <taxon>Pirellulales</taxon>
        <taxon>Lacipirellulaceae</taxon>
        <taxon>Botrimarina</taxon>
    </lineage>
</organism>
<dbReference type="Proteomes" id="UP000316426">
    <property type="component" value="Chromosome"/>
</dbReference>
<reference evidence="3 4" key="1">
    <citation type="submission" date="2019-02" db="EMBL/GenBank/DDBJ databases">
        <title>Deep-cultivation of Planctomycetes and their phenomic and genomic characterization uncovers novel biology.</title>
        <authorList>
            <person name="Wiegand S."/>
            <person name="Jogler M."/>
            <person name="Boedeker C."/>
            <person name="Pinto D."/>
            <person name="Vollmers J."/>
            <person name="Rivas-Marin E."/>
            <person name="Kohn T."/>
            <person name="Peeters S.H."/>
            <person name="Heuer A."/>
            <person name="Rast P."/>
            <person name="Oberbeckmann S."/>
            <person name="Bunk B."/>
            <person name="Jeske O."/>
            <person name="Meyerdierks A."/>
            <person name="Storesund J.E."/>
            <person name="Kallscheuer N."/>
            <person name="Luecker S."/>
            <person name="Lage O.M."/>
            <person name="Pohl T."/>
            <person name="Merkel B.J."/>
            <person name="Hornburger P."/>
            <person name="Mueller R.-W."/>
            <person name="Bruemmer F."/>
            <person name="Labrenz M."/>
            <person name="Spormann A.M."/>
            <person name="Op den Camp H."/>
            <person name="Overmann J."/>
            <person name="Amann R."/>
            <person name="Jetten M.S.M."/>
            <person name="Mascher T."/>
            <person name="Medema M.H."/>
            <person name="Devos D.P."/>
            <person name="Kaster A.-K."/>
            <person name="Ovreas L."/>
            <person name="Rohde M."/>
            <person name="Galperin M.Y."/>
            <person name="Jogler C."/>
        </authorList>
    </citation>
    <scope>NUCLEOTIDE SEQUENCE [LARGE SCALE GENOMIC DNA]</scope>
    <source>
        <strain evidence="3 4">Spa11</strain>
    </source>
</reference>
<evidence type="ECO:0000259" key="2">
    <source>
        <dbReference type="Pfam" id="PF06439"/>
    </source>
</evidence>
<proteinExistence type="predicted"/>
<sequence length="193" mass="21077" precursor="true">MKPLSLAIVAVLATVALADELPPTLTKSLDGWKPSTLAHCWELEDGVLTVTSDESRKGSTLWTEKEYDDFIIELEFKSVSGTVDSGVFLRQENDQIQIGISGSLKRDMTASPYIGGKGYPVEATGVADVLKADGWNAMKVVAVGNDYDVWLNGKHVCHYESDTAVERGPVGLQLHPGNEMVVQFRNVRLAELQ</sequence>
<gene>
    <name evidence="3" type="ORF">Spa11_02640</name>
</gene>
<evidence type="ECO:0000313" key="3">
    <source>
        <dbReference type="EMBL" id="QDV72094.1"/>
    </source>
</evidence>
<dbReference type="GO" id="GO:0016787">
    <property type="term" value="F:hydrolase activity"/>
    <property type="evidence" value="ECO:0007669"/>
    <property type="project" value="InterPro"/>
</dbReference>
<dbReference type="RefSeq" id="WP_145105745.1">
    <property type="nucleotide sequence ID" value="NZ_CP036349.1"/>
</dbReference>
<accession>A0A518K2S0</accession>
<dbReference type="InterPro" id="IPR010496">
    <property type="entry name" value="AL/BT2_dom"/>
</dbReference>
<feature type="domain" description="3-keto-alpha-glucoside-1,2-lyase/3-keto-2-hydroxy-glucal hydratase" evidence="2">
    <location>
        <begin position="27"/>
        <end position="189"/>
    </location>
</feature>